<dbReference type="AlphaFoldDB" id="A0AAE8KHT5"/>
<sequence>MMASAHGKLIADKNGCIRLGDEKGPLIIWPYGSKLVNLGHGKFKITNGFTNQSAVIGEQISLGGGLYEVKSTQVTPSISKACADYGYWLAGPMEVK</sequence>
<dbReference type="EMBL" id="SGTH01000001">
    <property type="protein sequence ID" value="RZH32937.1"/>
    <property type="molecule type" value="Genomic_DNA"/>
</dbReference>
<evidence type="ECO:0000313" key="2">
    <source>
        <dbReference type="Proteomes" id="UP000294065"/>
    </source>
</evidence>
<accession>A0AAE8KHT5</accession>
<evidence type="ECO:0000313" key="1">
    <source>
        <dbReference type="EMBL" id="RZH32937.1"/>
    </source>
</evidence>
<proteinExistence type="predicted"/>
<organism evidence="1 2">
    <name type="scientific">Acinetobacter pittii</name>
    <name type="common">Acinetobacter genomosp. 3</name>
    <dbReference type="NCBI Taxonomy" id="48296"/>
    <lineage>
        <taxon>Bacteria</taxon>
        <taxon>Pseudomonadati</taxon>
        <taxon>Pseudomonadota</taxon>
        <taxon>Gammaproteobacteria</taxon>
        <taxon>Moraxellales</taxon>
        <taxon>Moraxellaceae</taxon>
        <taxon>Acinetobacter</taxon>
        <taxon>Acinetobacter calcoaceticus/baumannii complex</taxon>
    </lineage>
</organism>
<protein>
    <submittedName>
        <fullName evidence="1">Uncharacterized protein</fullName>
    </submittedName>
</protein>
<gene>
    <name evidence="1" type="ORF">EXD98_03965</name>
</gene>
<dbReference type="Proteomes" id="UP000294065">
    <property type="component" value="Unassembled WGS sequence"/>
</dbReference>
<comment type="caution">
    <text evidence="1">The sequence shown here is derived from an EMBL/GenBank/DDBJ whole genome shotgun (WGS) entry which is preliminary data.</text>
</comment>
<name>A0AAE8KHT5_ACIPI</name>
<reference evidence="1 2" key="1">
    <citation type="submission" date="2019-02" db="EMBL/GenBank/DDBJ databases">
        <title>The Batch Genome Submission of Acinetobacter spp. strains.</title>
        <authorList>
            <person name="Qin J."/>
            <person name="Hu Y."/>
            <person name="Ye H."/>
            <person name="Wei L."/>
            <person name="Feng Y."/>
            <person name="Zong Z."/>
        </authorList>
    </citation>
    <scope>NUCLEOTIDE SEQUENCE [LARGE SCALE GENOMIC DNA]</scope>
    <source>
        <strain evidence="1 2">WCHAP100012</strain>
    </source>
</reference>